<comment type="caution">
    <text evidence="2">The sequence shown here is derived from an EMBL/GenBank/DDBJ whole genome shotgun (WGS) entry which is preliminary data.</text>
</comment>
<sequence>MVQTSPSQNPTEALLGEPVFHPCTLFLPSNDDDKISTCLDSTFKWRSCACHVTIDETNISTTNASMDVDKDTGAAPGAPNDKDSVPNSASEKNIVLGFYSTPEKEASKYNWSLFEKMRREYTSRSSYSSSQQIGNRLSTQLDHNPQRLQFVAPPLLPKQTRLTPHKPYSTLSHHPPLLPPSSPPLKTCSLSPSTSYILLSNGVGVIVTSGVGVLALSGEGLRVLTDLLKTRQKEGDENNDNKPEERSATNAAEAETITREIIKSNVLQLITDEEFRKVIEQVRQVVSEDDDVRRMLWSIWGIELIRR</sequence>
<feature type="region of interest" description="Disordered" evidence="1">
    <location>
        <begin position="232"/>
        <end position="253"/>
    </location>
</feature>
<dbReference type="EMBL" id="BRXX01000117">
    <property type="protein sequence ID" value="GMH91546.1"/>
    <property type="molecule type" value="Genomic_DNA"/>
</dbReference>
<accession>A0A9W7BN83</accession>
<protein>
    <submittedName>
        <fullName evidence="2">Uncharacterized protein</fullName>
    </submittedName>
</protein>
<dbReference type="Proteomes" id="UP001165160">
    <property type="component" value="Unassembled WGS sequence"/>
</dbReference>
<feature type="region of interest" description="Disordered" evidence="1">
    <location>
        <begin position="64"/>
        <end position="88"/>
    </location>
</feature>
<reference evidence="3" key="1">
    <citation type="journal article" date="2023" name="Commun. Biol.">
        <title>Genome analysis of Parmales, the sister group of diatoms, reveals the evolutionary specialization of diatoms from phago-mixotrophs to photoautotrophs.</title>
        <authorList>
            <person name="Ban H."/>
            <person name="Sato S."/>
            <person name="Yoshikawa S."/>
            <person name="Yamada K."/>
            <person name="Nakamura Y."/>
            <person name="Ichinomiya M."/>
            <person name="Sato N."/>
            <person name="Blanc-Mathieu R."/>
            <person name="Endo H."/>
            <person name="Kuwata A."/>
            <person name="Ogata H."/>
        </authorList>
    </citation>
    <scope>NUCLEOTIDE SEQUENCE [LARGE SCALE GENOMIC DNA]</scope>
    <source>
        <strain evidence="3">NIES 3699</strain>
    </source>
</reference>
<feature type="compositionally biased region" description="Basic and acidic residues" evidence="1">
    <location>
        <begin position="232"/>
        <end position="247"/>
    </location>
</feature>
<evidence type="ECO:0000313" key="3">
    <source>
        <dbReference type="Proteomes" id="UP001165160"/>
    </source>
</evidence>
<gene>
    <name evidence="2" type="ORF">TrVE_jg5524</name>
</gene>
<proteinExistence type="predicted"/>
<evidence type="ECO:0000313" key="2">
    <source>
        <dbReference type="EMBL" id="GMH91546.1"/>
    </source>
</evidence>
<name>A0A9W7BN83_9STRA</name>
<dbReference type="AlphaFoldDB" id="A0A9W7BN83"/>
<keyword evidence="3" id="KW-1185">Reference proteome</keyword>
<organism evidence="2 3">
    <name type="scientific">Triparma verrucosa</name>
    <dbReference type="NCBI Taxonomy" id="1606542"/>
    <lineage>
        <taxon>Eukaryota</taxon>
        <taxon>Sar</taxon>
        <taxon>Stramenopiles</taxon>
        <taxon>Ochrophyta</taxon>
        <taxon>Bolidophyceae</taxon>
        <taxon>Parmales</taxon>
        <taxon>Triparmaceae</taxon>
        <taxon>Triparma</taxon>
    </lineage>
</organism>
<evidence type="ECO:0000256" key="1">
    <source>
        <dbReference type="SAM" id="MobiDB-lite"/>
    </source>
</evidence>